<reference evidence="1 2" key="2">
    <citation type="submission" date="2018-11" db="EMBL/GenBank/DDBJ databases">
        <authorList>
            <consortium name="Pathogen Informatics"/>
        </authorList>
    </citation>
    <scope>NUCLEOTIDE SEQUENCE [LARGE SCALE GENOMIC DNA]</scope>
</reference>
<sequence>MHVNASKTKSLVLCHSPARCSLQINGEVVEQVEKFKYFGIVLYCTSDGKLEEEIDRRIGVASAVLRELARSIWLKQNSV</sequence>
<evidence type="ECO:0000313" key="2">
    <source>
        <dbReference type="Proteomes" id="UP000270296"/>
    </source>
</evidence>
<organism evidence="3">
    <name type="scientific">Soboliphyme baturini</name>
    <dbReference type="NCBI Taxonomy" id="241478"/>
    <lineage>
        <taxon>Eukaryota</taxon>
        <taxon>Metazoa</taxon>
        <taxon>Ecdysozoa</taxon>
        <taxon>Nematoda</taxon>
        <taxon>Enoplea</taxon>
        <taxon>Dorylaimia</taxon>
        <taxon>Dioctophymatida</taxon>
        <taxon>Dioctophymatoidea</taxon>
        <taxon>Soboliphymatidae</taxon>
        <taxon>Soboliphyme</taxon>
    </lineage>
</organism>
<keyword evidence="2" id="KW-1185">Reference proteome</keyword>
<gene>
    <name evidence="1" type="ORF">SBAD_LOCUS11561</name>
</gene>
<accession>A0A183J6R3</accession>
<reference evidence="3" key="1">
    <citation type="submission" date="2016-06" db="UniProtKB">
        <authorList>
            <consortium name="WormBaseParasite"/>
        </authorList>
    </citation>
    <scope>IDENTIFICATION</scope>
</reference>
<dbReference type="EMBL" id="UZAM01015911">
    <property type="protein sequence ID" value="VDP41074.1"/>
    <property type="molecule type" value="Genomic_DNA"/>
</dbReference>
<dbReference type="Proteomes" id="UP000270296">
    <property type="component" value="Unassembled WGS sequence"/>
</dbReference>
<protein>
    <submittedName>
        <fullName evidence="3">RNase_PH_C domain-containing protein</fullName>
    </submittedName>
</protein>
<dbReference type="PANTHER" id="PTHR47027">
    <property type="entry name" value="REVERSE TRANSCRIPTASE DOMAIN-CONTAINING PROTEIN"/>
    <property type="match status" value="1"/>
</dbReference>
<name>A0A183J6R3_9BILA</name>
<evidence type="ECO:0000313" key="3">
    <source>
        <dbReference type="WBParaSite" id="SBAD_0001194701-mRNA-1"/>
    </source>
</evidence>
<dbReference type="PANTHER" id="PTHR47027:SF30">
    <property type="entry name" value="THAP-TYPE DOMAIN-CONTAINING PROTEIN"/>
    <property type="match status" value="1"/>
</dbReference>
<dbReference type="WBParaSite" id="SBAD_0001194701-mRNA-1">
    <property type="protein sequence ID" value="SBAD_0001194701-mRNA-1"/>
    <property type="gene ID" value="SBAD_0001194701"/>
</dbReference>
<proteinExistence type="predicted"/>
<dbReference type="OrthoDB" id="425681at2759"/>
<dbReference type="AlphaFoldDB" id="A0A183J6R3"/>
<evidence type="ECO:0000313" key="1">
    <source>
        <dbReference type="EMBL" id="VDP41074.1"/>
    </source>
</evidence>